<dbReference type="InterPro" id="IPR010572">
    <property type="entry name" value="Tail_dom"/>
</dbReference>
<protein>
    <submittedName>
        <fullName evidence="2">Endopeptidase</fullName>
    </submittedName>
</protein>
<sequence length="603" mass="68836">MIELYTNNEQDFSQNGIILNPLYCKINNKLNAENELEMELLLDKEGIYKNAIRGSLIKVSTPDFDDQQLYRIYNTKKCMSSDSMIVYARHILFDLNKKIIFNKNVQGNGQQVLSKILEDTYFTGTSESNITDIRQYKMRNITNILNGNEEDTFINIWGGEIECNNYNINIPLKRGKDRGIRVTFGYNLEDIEEEINADEVVTRIFPYSGDIVLDTNTPYVDSPLIAKYSDIYEQAIEMSDITVKEKNEDSEGNNYVSDNGFETIEEARAEMRRRCNKLFEEGADKIKANYVIKIKDLSKTIEYKRLGYDVLEKICLGDTVHCYNKNIDIEVDARCIGYTWDCVNEEYEEIELGEFISGYFDDALSDLDNLYRKIVMTEQYILLQVTSLDNNLSAKIEITAEKITSEVDDKINQTNSKIEQTASSITQTVTDLKNNTNSQIQQLSNEISTKVSDDEFNSEIRQLSNEISSKVSSGSGFSSELKQNVSAFKFLFNDASDGMTEISSDGLTIYDGGIEIQDKKGNVVFYIESDGTVHIKNCGIDDLNIYDTSKNSMFFNTLANMKRISCGEISPSRLTLDYRDFYIGSDGYDLKEFVERIIDGKNV</sequence>
<evidence type="ECO:0000259" key="1">
    <source>
        <dbReference type="Pfam" id="PF06605"/>
    </source>
</evidence>
<evidence type="ECO:0000313" key="2">
    <source>
        <dbReference type="EMBL" id="CAI3545653.1"/>
    </source>
</evidence>
<dbReference type="EMBL" id="CAMTCP010000066">
    <property type="protein sequence ID" value="CAI3545653.1"/>
    <property type="molecule type" value="Genomic_DNA"/>
</dbReference>
<comment type="caution">
    <text evidence="2">The sequence shown here is derived from an EMBL/GenBank/DDBJ whole genome shotgun (WGS) entry which is preliminary data.</text>
</comment>
<evidence type="ECO:0000313" key="3">
    <source>
        <dbReference type="Proteomes" id="UP001189143"/>
    </source>
</evidence>
<dbReference type="Pfam" id="PF06605">
    <property type="entry name" value="Prophage_tail"/>
    <property type="match status" value="1"/>
</dbReference>
<reference evidence="2" key="1">
    <citation type="submission" date="2022-10" db="EMBL/GenBank/DDBJ databases">
        <authorList>
            <person name="Aires J."/>
            <person name="Mesa V."/>
        </authorList>
    </citation>
    <scope>NUCLEOTIDE SEQUENCE</scope>
    <source>
        <strain evidence="2">Clostridium neonatale JD116</strain>
    </source>
</reference>
<dbReference type="RefSeq" id="WP_317049147.1">
    <property type="nucleotide sequence ID" value="NZ_CAMRXC010000033.1"/>
</dbReference>
<gene>
    <name evidence="2" type="ORF">CNEO2_150028</name>
</gene>
<name>A0AAD1YFL2_9CLOT</name>
<feature type="domain" description="Tail spike" evidence="1">
    <location>
        <begin position="110"/>
        <end position="355"/>
    </location>
</feature>
<dbReference type="InterPro" id="IPR007119">
    <property type="entry name" value="Phage_tail_spike_N"/>
</dbReference>
<organism evidence="2 3">
    <name type="scientific">Clostridium neonatale</name>
    <dbReference type="NCBI Taxonomy" id="137838"/>
    <lineage>
        <taxon>Bacteria</taxon>
        <taxon>Bacillati</taxon>
        <taxon>Bacillota</taxon>
        <taxon>Clostridia</taxon>
        <taxon>Eubacteriales</taxon>
        <taxon>Clostridiaceae</taxon>
        <taxon>Clostridium</taxon>
    </lineage>
</organism>
<dbReference type="AlphaFoldDB" id="A0AAD1YFL2"/>
<proteinExistence type="predicted"/>
<dbReference type="NCBIfam" id="TIGR01665">
    <property type="entry name" value="put_anti_recept"/>
    <property type="match status" value="1"/>
</dbReference>
<dbReference type="Proteomes" id="UP001189143">
    <property type="component" value="Unassembled WGS sequence"/>
</dbReference>
<dbReference type="Gene3D" id="1.20.120.20">
    <property type="entry name" value="Apolipoprotein"/>
    <property type="match status" value="1"/>
</dbReference>
<accession>A0AAD1YFL2</accession>